<reference evidence="1" key="1">
    <citation type="submission" date="2013-12" db="EMBL/GenBank/DDBJ databases">
        <title>A Varibaculum cambriense genome reconstructed from a premature infant gut community with otherwise low bacterial novelty that shifts toward anaerobic metabolism during the third week of life.</title>
        <authorList>
            <person name="Brown C.T."/>
            <person name="Sharon I."/>
            <person name="Thomas B.C."/>
            <person name="Castelle C.J."/>
            <person name="Morowitz M.J."/>
            <person name="Banfield J.F."/>
        </authorList>
    </citation>
    <scope>NUCLEOTIDE SEQUENCE</scope>
</reference>
<gene>
    <name evidence="1" type="ORF">Q604_UNBC09334G0002</name>
</gene>
<sequence length="65" mass="7395">SSDLILHNTKGLARRPVLLRIVCSLLYEVYHDELERVHLVLGLTVSSGKRCAPVFMSFEELSRLL</sequence>
<organism evidence="1">
    <name type="scientific">human gut metagenome</name>
    <dbReference type="NCBI Taxonomy" id="408170"/>
    <lineage>
        <taxon>unclassified sequences</taxon>
        <taxon>metagenomes</taxon>
        <taxon>organismal metagenomes</taxon>
    </lineage>
</organism>
<dbReference type="AlphaFoldDB" id="W1Y411"/>
<comment type="caution">
    <text evidence="1">The sequence shown here is derived from an EMBL/GenBank/DDBJ whole genome shotgun (WGS) entry which is preliminary data.</text>
</comment>
<name>W1Y411_9ZZZZ</name>
<feature type="non-terminal residue" evidence="1">
    <location>
        <position position="1"/>
    </location>
</feature>
<accession>W1Y411</accession>
<proteinExistence type="predicted"/>
<evidence type="ECO:0000313" key="1">
    <source>
        <dbReference type="EMBL" id="ETJ36405.1"/>
    </source>
</evidence>
<protein>
    <submittedName>
        <fullName evidence="1">Uncharacterized protein</fullName>
    </submittedName>
</protein>
<dbReference type="EMBL" id="AZMM01009334">
    <property type="protein sequence ID" value="ETJ36405.1"/>
    <property type="molecule type" value="Genomic_DNA"/>
</dbReference>